<proteinExistence type="inferred from homology"/>
<evidence type="ECO:0000256" key="3">
    <source>
        <dbReference type="ARBA" id="ARBA00022475"/>
    </source>
</evidence>
<dbReference type="InterPro" id="IPR000515">
    <property type="entry name" value="MetI-like"/>
</dbReference>
<dbReference type="SUPFAM" id="SSF161098">
    <property type="entry name" value="MetI-like"/>
    <property type="match status" value="1"/>
</dbReference>
<gene>
    <name evidence="10" type="ORF">GCM10020369_23880</name>
</gene>
<feature type="transmembrane region" description="Helical" evidence="8">
    <location>
        <begin position="290"/>
        <end position="309"/>
    </location>
</feature>
<dbReference type="PANTHER" id="PTHR43357">
    <property type="entry name" value="INNER MEMBRANE ABC TRANSPORTER PERMEASE PROTEIN YDCV"/>
    <property type="match status" value="1"/>
</dbReference>
<keyword evidence="2 8" id="KW-0813">Transport</keyword>
<organism evidence="10 11">
    <name type="scientific">Cryptosporangium minutisporangium</name>
    <dbReference type="NCBI Taxonomy" id="113569"/>
    <lineage>
        <taxon>Bacteria</taxon>
        <taxon>Bacillati</taxon>
        <taxon>Actinomycetota</taxon>
        <taxon>Actinomycetes</taxon>
        <taxon>Cryptosporangiales</taxon>
        <taxon>Cryptosporangiaceae</taxon>
        <taxon>Cryptosporangium</taxon>
    </lineage>
</organism>
<dbReference type="Pfam" id="PF00528">
    <property type="entry name" value="BPD_transp_1"/>
    <property type="match status" value="1"/>
</dbReference>
<comment type="subcellular location">
    <subcellularLocation>
        <location evidence="1">Cell inner membrane</location>
        <topology evidence="1">Multi-pass membrane protein</topology>
    </subcellularLocation>
    <subcellularLocation>
        <location evidence="8">Cell membrane</location>
        <topology evidence="8">Multi-pass membrane protein</topology>
    </subcellularLocation>
</comment>
<name>A0ABP6SV86_9ACTN</name>
<evidence type="ECO:0000256" key="6">
    <source>
        <dbReference type="ARBA" id="ARBA00022989"/>
    </source>
</evidence>
<evidence type="ECO:0000256" key="8">
    <source>
        <dbReference type="RuleBase" id="RU363032"/>
    </source>
</evidence>
<keyword evidence="7 8" id="KW-0472">Membrane</keyword>
<feature type="transmembrane region" description="Helical" evidence="8">
    <location>
        <begin position="226"/>
        <end position="248"/>
    </location>
</feature>
<dbReference type="CDD" id="cd06261">
    <property type="entry name" value="TM_PBP2"/>
    <property type="match status" value="1"/>
</dbReference>
<sequence length="318" mass="33347">MPESGRVEALTAPSVSAPLSVSEGGAGGRKRLNRRSLLSLLGVVPFGAYVVVFLIIPTLVVVIGAFGANPEDGGGATLENIKALGNRQVVDAFVFSVSLSAGSALIGAVLGALLAYAVATAKPDGMLRRLVTSACAVLAQFGGVTLAFAFYATIGLTGFVTVYLADHYDVNIFSGGVWLFELPGLTLVYTYFQIPLMVIVFLPALDGIRPQWREAAESLGGSTWQYWRLVGGPLLAPAFLGSTLLLFANAFSAYATAAALVSQGAPIVPLQIRNALTSEVLLGQENVGKALALGMVVVVAVVMWLYALLQRRTSRWLG</sequence>
<feature type="transmembrane region" description="Helical" evidence="8">
    <location>
        <begin position="37"/>
        <end position="66"/>
    </location>
</feature>
<dbReference type="Gene3D" id="1.10.3720.10">
    <property type="entry name" value="MetI-like"/>
    <property type="match status" value="1"/>
</dbReference>
<protein>
    <submittedName>
        <fullName evidence="10">ABC transporter permease subunit</fullName>
    </submittedName>
</protein>
<evidence type="ECO:0000259" key="9">
    <source>
        <dbReference type="PROSITE" id="PS50928"/>
    </source>
</evidence>
<dbReference type="Proteomes" id="UP001501676">
    <property type="component" value="Unassembled WGS sequence"/>
</dbReference>
<evidence type="ECO:0000313" key="10">
    <source>
        <dbReference type="EMBL" id="GAA3386468.1"/>
    </source>
</evidence>
<keyword evidence="4" id="KW-0997">Cell inner membrane</keyword>
<evidence type="ECO:0000313" key="11">
    <source>
        <dbReference type="Proteomes" id="UP001501676"/>
    </source>
</evidence>
<feature type="transmembrane region" description="Helical" evidence="8">
    <location>
        <begin position="131"/>
        <end position="164"/>
    </location>
</feature>
<evidence type="ECO:0000256" key="7">
    <source>
        <dbReference type="ARBA" id="ARBA00023136"/>
    </source>
</evidence>
<feature type="domain" description="ABC transmembrane type-1" evidence="9">
    <location>
        <begin position="93"/>
        <end position="308"/>
    </location>
</feature>
<evidence type="ECO:0000256" key="2">
    <source>
        <dbReference type="ARBA" id="ARBA00022448"/>
    </source>
</evidence>
<comment type="similarity">
    <text evidence="8">Belongs to the binding-protein-dependent transport system permease family.</text>
</comment>
<dbReference type="PANTHER" id="PTHR43357:SF4">
    <property type="entry name" value="INNER MEMBRANE ABC TRANSPORTER PERMEASE PROTEIN YDCV"/>
    <property type="match status" value="1"/>
</dbReference>
<dbReference type="InterPro" id="IPR035906">
    <property type="entry name" value="MetI-like_sf"/>
</dbReference>
<keyword evidence="11" id="KW-1185">Reference proteome</keyword>
<keyword evidence="3" id="KW-1003">Cell membrane</keyword>
<feature type="transmembrane region" description="Helical" evidence="8">
    <location>
        <begin position="184"/>
        <end position="205"/>
    </location>
</feature>
<dbReference type="EMBL" id="BAAAYN010000017">
    <property type="protein sequence ID" value="GAA3386468.1"/>
    <property type="molecule type" value="Genomic_DNA"/>
</dbReference>
<evidence type="ECO:0000256" key="5">
    <source>
        <dbReference type="ARBA" id="ARBA00022692"/>
    </source>
</evidence>
<feature type="transmembrane region" description="Helical" evidence="8">
    <location>
        <begin position="92"/>
        <end position="119"/>
    </location>
</feature>
<comment type="caution">
    <text evidence="10">The sequence shown here is derived from an EMBL/GenBank/DDBJ whole genome shotgun (WGS) entry which is preliminary data.</text>
</comment>
<dbReference type="PROSITE" id="PS50928">
    <property type="entry name" value="ABC_TM1"/>
    <property type="match status" value="1"/>
</dbReference>
<keyword evidence="6 8" id="KW-1133">Transmembrane helix</keyword>
<evidence type="ECO:0000256" key="1">
    <source>
        <dbReference type="ARBA" id="ARBA00004429"/>
    </source>
</evidence>
<accession>A0ABP6SV86</accession>
<reference evidence="11" key="1">
    <citation type="journal article" date="2019" name="Int. J. Syst. Evol. Microbiol.">
        <title>The Global Catalogue of Microorganisms (GCM) 10K type strain sequencing project: providing services to taxonomists for standard genome sequencing and annotation.</title>
        <authorList>
            <consortium name="The Broad Institute Genomics Platform"/>
            <consortium name="The Broad Institute Genome Sequencing Center for Infectious Disease"/>
            <person name="Wu L."/>
            <person name="Ma J."/>
        </authorList>
    </citation>
    <scope>NUCLEOTIDE SEQUENCE [LARGE SCALE GENOMIC DNA]</scope>
    <source>
        <strain evidence="11">JCM 9458</strain>
    </source>
</reference>
<evidence type="ECO:0000256" key="4">
    <source>
        <dbReference type="ARBA" id="ARBA00022519"/>
    </source>
</evidence>
<keyword evidence="5 8" id="KW-0812">Transmembrane</keyword>